<gene>
    <name evidence="1" type="ordered locus">Clocl_4129</name>
</gene>
<proteinExistence type="predicted"/>
<accession>G8LTQ0</accession>
<keyword evidence="2" id="KW-1185">Reference proteome</keyword>
<dbReference type="Proteomes" id="UP000005435">
    <property type="component" value="Chromosome"/>
</dbReference>
<dbReference type="AlphaFoldDB" id="G8LTQ0"/>
<dbReference type="HOGENOM" id="CLU_2536637_0_0_9"/>
<dbReference type="RefSeq" id="WP_014257056.1">
    <property type="nucleotide sequence ID" value="NC_016627.1"/>
</dbReference>
<dbReference type="KEGG" id="ccl:Clocl_4129"/>
<name>G8LTQ0_ACECE</name>
<evidence type="ECO:0000313" key="2">
    <source>
        <dbReference type="Proteomes" id="UP000005435"/>
    </source>
</evidence>
<sequence length="83" mass="9653" precursor="true">MNKCYSIKLFLLMLFTLVVLLAGGISKKEVKEKMTEYLKNTYNKEFVVEEPVLSGNEGFGYRVYNARAYPVDEPEMSFWLDGR</sequence>
<reference evidence="2" key="1">
    <citation type="submission" date="2011-12" db="EMBL/GenBank/DDBJ databases">
        <title>Complete sequence of Clostridium clariflavum DSM 19732.</title>
        <authorList>
            <consortium name="US DOE Joint Genome Institute"/>
            <person name="Lucas S."/>
            <person name="Han J."/>
            <person name="Lapidus A."/>
            <person name="Cheng J.-F."/>
            <person name="Goodwin L."/>
            <person name="Pitluck S."/>
            <person name="Peters L."/>
            <person name="Teshima H."/>
            <person name="Detter J.C."/>
            <person name="Han C."/>
            <person name="Tapia R."/>
            <person name="Land M."/>
            <person name="Hauser L."/>
            <person name="Kyrpides N."/>
            <person name="Ivanova N."/>
            <person name="Pagani I."/>
            <person name="Kitzmiller T."/>
            <person name="Lynd L."/>
            <person name="Izquierdo J."/>
            <person name="Woyke T."/>
        </authorList>
    </citation>
    <scope>NUCLEOTIDE SEQUENCE [LARGE SCALE GENOMIC DNA]</scope>
    <source>
        <strain evidence="2">DSM 19732 / NBRC 101661 / EBR45</strain>
    </source>
</reference>
<dbReference type="eggNOG" id="ENOG502ZUX7">
    <property type="taxonomic scope" value="Bacteria"/>
</dbReference>
<dbReference type="EMBL" id="CP003065">
    <property type="protein sequence ID" value="AEV70560.1"/>
    <property type="molecule type" value="Genomic_DNA"/>
</dbReference>
<protein>
    <submittedName>
        <fullName evidence="1">Uncharacterized protein</fullName>
    </submittedName>
</protein>
<evidence type="ECO:0000313" key="1">
    <source>
        <dbReference type="EMBL" id="AEV70560.1"/>
    </source>
</evidence>
<dbReference type="STRING" id="720554.Clocl_4129"/>
<organism evidence="1 2">
    <name type="scientific">Acetivibrio clariflavus (strain DSM 19732 / NBRC 101661 / EBR45)</name>
    <name type="common">Clostridium clariflavum</name>
    <dbReference type="NCBI Taxonomy" id="720554"/>
    <lineage>
        <taxon>Bacteria</taxon>
        <taxon>Bacillati</taxon>
        <taxon>Bacillota</taxon>
        <taxon>Clostridia</taxon>
        <taxon>Eubacteriales</taxon>
        <taxon>Oscillospiraceae</taxon>
        <taxon>Acetivibrio</taxon>
    </lineage>
</organism>
<reference evidence="1 2" key="2">
    <citation type="journal article" date="2012" name="Stand. Genomic Sci.">
        <title>Complete Genome Sequence of Clostridium clariflavum DSM 19732.</title>
        <authorList>
            <person name="Izquierdo J.A."/>
            <person name="Goodwin L."/>
            <person name="Davenport K.W."/>
            <person name="Teshima H."/>
            <person name="Bruce D."/>
            <person name="Detter C."/>
            <person name="Tapia R."/>
            <person name="Han S."/>
            <person name="Land M."/>
            <person name="Hauser L."/>
            <person name="Jeffries C.D."/>
            <person name="Han J."/>
            <person name="Pitluck S."/>
            <person name="Nolan M."/>
            <person name="Chen A."/>
            <person name="Huntemann M."/>
            <person name="Mavromatis K."/>
            <person name="Mikhailova N."/>
            <person name="Liolios K."/>
            <person name="Woyke T."/>
            <person name="Lynd L.R."/>
        </authorList>
    </citation>
    <scope>NUCLEOTIDE SEQUENCE [LARGE SCALE GENOMIC DNA]</scope>
    <source>
        <strain evidence="2">DSM 19732 / NBRC 101661 / EBR45</strain>
    </source>
</reference>